<feature type="compositionally biased region" description="Low complexity" evidence="1">
    <location>
        <begin position="154"/>
        <end position="168"/>
    </location>
</feature>
<feature type="non-terminal residue" evidence="2">
    <location>
        <position position="168"/>
    </location>
</feature>
<feature type="region of interest" description="Disordered" evidence="1">
    <location>
        <begin position="147"/>
        <end position="168"/>
    </location>
</feature>
<sequence length="168" mass="18860">MVSTVVELLGVSRDRKEKIERLRKLKKGMSEAQDMVGSNGEDKVLTLSIRGDQFPSKAEIKELIQNIEAYSSLSSMDDGWGREDSQIGMAKALRDSKLWADLAVEAKKGESPRCCTIWMVYTERDELVKVNYPGNNSVNFSVDSWVPSRPSNRKYSSGKHYSVSSSMD</sequence>
<protein>
    <submittedName>
        <fullName evidence="2">Uncharacterized protein</fullName>
    </submittedName>
</protein>
<dbReference type="EMBL" id="UINC01192297">
    <property type="protein sequence ID" value="SVE07376.1"/>
    <property type="molecule type" value="Genomic_DNA"/>
</dbReference>
<gene>
    <name evidence="2" type="ORF">METZ01_LOCUS460230</name>
</gene>
<name>A0A383AHJ8_9ZZZZ</name>
<evidence type="ECO:0000313" key="2">
    <source>
        <dbReference type="EMBL" id="SVE07376.1"/>
    </source>
</evidence>
<proteinExistence type="predicted"/>
<organism evidence="2">
    <name type="scientific">marine metagenome</name>
    <dbReference type="NCBI Taxonomy" id="408172"/>
    <lineage>
        <taxon>unclassified sequences</taxon>
        <taxon>metagenomes</taxon>
        <taxon>ecological metagenomes</taxon>
    </lineage>
</organism>
<reference evidence="2" key="1">
    <citation type="submission" date="2018-05" db="EMBL/GenBank/DDBJ databases">
        <authorList>
            <person name="Lanie J.A."/>
            <person name="Ng W.-L."/>
            <person name="Kazmierczak K.M."/>
            <person name="Andrzejewski T.M."/>
            <person name="Davidsen T.M."/>
            <person name="Wayne K.J."/>
            <person name="Tettelin H."/>
            <person name="Glass J.I."/>
            <person name="Rusch D."/>
            <person name="Podicherti R."/>
            <person name="Tsui H.-C.T."/>
            <person name="Winkler M.E."/>
        </authorList>
    </citation>
    <scope>NUCLEOTIDE SEQUENCE</scope>
</reference>
<dbReference type="AlphaFoldDB" id="A0A383AHJ8"/>
<evidence type="ECO:0000256" key="1">
    <source>
        <dbReference type="SAM" id="MobiDB-lite"/>
    </source>
</evidence>
<accession>A0A383AHJ8</accession>